<reference evidence="1 3" key="1">
    <citation type="submission" date="2015-01" db="EMBL/GenBank/DDBJ databases">
        <title>Evolution of Trichinella species and genotypes.</title>
        <authorList>
            <person name="Korhonen P.K."/>
            <person name="Edoardo P."/>
            <person name="Giuseppe L.R."/>
            <person name="Gasser R.B."/>
        </authorList>
    </citation>
    <scope>NUCLEOTIDE SEQUENCE [LARGE SCALE GENOMIC DNA]</scope>
    <source>
        <strain evidence="1">ISS37</strain>
    </source>
</reference>
<sequence length="80" mass="9220">MKKLARQVQEMERTALRTVGRVGCFCCGCFRISPPFQPQSMHEHDTAWVKWPIRRMIEIQLSEDGVVRSTTLKTRQGAVT</sequence>
<comment type="caution">
    <text evidence="1">The sequence shown here is derived from an EMBL/GenBank/DDBJ whole genome shotgun (WGS) entry which is preliminary data.</text>
</comment>
<protein>
    <recommendedName>
        <fullName evidence="4">DUF5641 domain-containing protein</fullName>
    </recommendedName>
</protein>
<keyword evidence="3" id="KW-1185">Reference proteome</keyword>
<name>A0A0V0RE26_9BILA</name>
<dbReference type="AlphaFoldDB" id="A0A0V0RE26"/>
<gene>
    <name evidence="1" type="ORF">T07_54</name>
    <name evidence="2" type="ORF">T07_6973</name>
</gene>
<proteinExistence type="predicted"/>
<evidence type="ECO:0000313" key="3">
    <source>
        <dbReference type="Proteomes" id="UP000054630"/>
    </source>
</evidence>
<dbReference type="EMBL" id="JYDL01000371">
    <property type="protein sequence ID" value="KRX12488.1"/>
    <property type="molecule type" value="Genomic_DNA"/>
</dbReference>
<dbReference type="EMBL" id="JYDL01000187">
    <property type="protein sequence ID" value="KRX13694.1"/>
    <property type="molecule type" value="Genomic_DNA"/>
</dbReference>
<accession>A0A0V0RE26</accession>
<dbReference type="Proteomes" id="UP000054630">
    <property type="component" value="Unassembled WGS sequence"/>
</dbReference>
<organism evidence="1 3">
    <name type="scientific">Trichinella nelsoni</name>
    <dbReference type="NCBI Taxonomy" id="6336"/>
    <lineage>
        <taxon>Eukaryota</taxon>
        <taxon>Metazoa</taxon>
        <taxon>Ecdysozoa</taxon>
        <taxon>Nematoda</taxon>
        <taxon>Enoplea</taxon>
        <taxon>Dorylaimia</taxon>
        <taxon>Trichinellida</taxon>
        <taxon>Trichinellidae</taxon>
        <taxon>Trichinella</taxon>
    </lineage>
</organism>
<evidence type="ECO:0000313" key="2">
    <source>
        <dbReference type="EMBL" id="KRX13694.1"/>
    </source>
</evidence>
<evidence type="ECO:0008006" key="4">
    <source>
        <dbReference type="Google" id="ProtNLM"/>
    </source>
</evidence>
<evidence type="ECO:0000313" key="1">
    <source>
        <dbReference type="EMBL" id="KRX12488.1"/>
    </source>
</evidence>